<protein>
    <submittedName>
        <fullName evidence="1">Uncharacterized protein</fullName>
    </submittedName>
</protein>
<evidence type="ECO:0000313" key="2">
    <source>
        <dbReference type="Proteomes" id="UP001153954"/>
    </source>
</evidence>
<accession>A0AAU9UU65</accession>
<comment type="caution">
    <text evidence="1">The sequence shown here is derived from an EMBL/GenBank/DDBJ whole genome shotgun (WGS) entry which is preliminary data.</text>
</comment>
<gene>
    <name evidence="1" type="ORF">EEDITHA_LOCUS17162</name>
</gene>
<dbReference type="AlphaFoldDB" id="A0AAU9UU65"/>
<dbReference type="EMBL" id="CAKOGL010000025">
    <property type="protein sequence ID" value="CAH2102551.1"/>
    <property type="molecule type" value="Genomic_DNA"/>
</dbReference>
<proteinExistence type="predicted"/>
<sequence length="120" mass="13724">MTPADVYRQRRRKEMMEVSGASWRAYYTGGAEHPLSAATSAVLGVADDPQPQPLVTEYYKLPPLAQETHLNLHKDVWPRMLLEAAHIDKDAQDLSRRIVGTRPTRPMRLCCYFSFIHSKL</sequence>
<name>A0AAU9UU65_EUPED</name>
<evidence type="ECO:0000313" key="1">
    <source>
        <dbReference type="EMBL" id="CAH2102551.1"/>
    </source>
</evidence>
<reference evidence="1" key="1">
    <citation type="submission" date="2022-03" db="EMBL/GenBank/DDBJ databases">
        <authorList>
            <person name="Tunstrom K."/>
        </authorList>
    </citation>
    <scope>NUCLEOTIDE SEQUENCE</scope>
</reference>
<keyword evidence="2" id="KW-1185">Reference proteome</keyword>
<organism evidence="1 2">
    <name type="scientific">Euphydryas editha</name>
    <name type="common">Edith's checkerspot</name>
    <dbReference type="NCBI Taxonomy" id="104508"/>
    <lineage>
        <taxon>Eukaryota</taxon>
        <taxon>Metazoa</taxon>
        <taxon>Ecdysozoa</taxon>
        <taxon>Arthropoda</taxon>
        <taxon>Hexapoda</taxon>
        <taxon>Insecta</taxon>
        <taxon>Pterygota</taxon>
        <taxon>Neoptera</taxon>
        <taxon>Endopterygota</taxon>
        <taxon>Lepidoptera</taxon>
        <taxon>Glossata</taxon>
        <taxon>Ditrysia</taxon>
        <taxon>Papilionoidea</taxon>
        <taxon>Nymphalidae</taxon>
        <taxon>Nymphalinae</taxon>
        <taxon>Euphydryas</taxon>
    </lineage>
</organism>
<dbReference type="Proteomes" id="UP001153954">
    <property type="component" value="Unassembled WGS sequence"/>
</dbReference>